<dbReference type="InterPro" id="IPR036188">
    <property type="entry name" value="FAD/NAD-bd_sf"/>
</dbReference>
<dbReference type="InterPro" id="IPR002937">
    <property type="entry name" value="Amino_oxidase"/>
</dbReference>
<dbReference type="PANTHER" id="PTHR43734:SF1">
    <property type="entry name" value="PHYTOENE DESATURASE"/>
    <property type="match status" value="1"/>
</dbReference>
<evidence type="ECO:0000256" key="3">
    <source>
        <dbReference type="ARBA" id="ARBA00023002"/>
    </source>
</evidence>
<evidence type="ECO:0000259" key="5">
    <source>
        <dbReference type="Pfam" id="PF01593"/>
    </source>
</evidence>
<accession>A0ABV5LUA7</accession>
<dbReference type="Gene3D" id="3.50.50.60">
    <property type="entry name" value="FAD/NAD(P)-binding domain"/>
    <property type="match status" value="2"/>
</dbReference>
<dbReference type="SUPFAM" id="SSF51905">
    <property type="entry name" value="FAD/NAD(P)-binding domain"/>
    <property type="match status" value="1"/>
</dbReference>
<proteinExistence type="inferred from homology"/>
<dbReference type="GO" id="GO:0016491">
    <property type="term" value="F:oxidoreductase activity"/>
    <property type="evidence" value="ECO:0007669"/>
    <property type="project" value="UniProtKB-KW"/>
</dbReference>
<comment type="pathway">
    <text evidence="1 4">Carotenoid biosynthesis.</text>
</comment>
<sequence>MSRFGRALDLLPGRVRHVEGPSDEVVVVGAGLAGLSAAMRLAGAGRSVTVLEREPLPGGRAGLIVSGAEGGGEYRFDTGPTVLTMPDLIADCFDAVGEDMHDWLDLEPVDPLYRGRFADGSSLDISADVDVTAENIAALAGSGEAEGYRRFVEHVGRLYRYEIRDFIDSNIDTPLDLVRPNLARLVAAGGFGKLAPHVSRYLRDERVQKMFSFQSLYAGLSPYDALALYAVIAYMDSVAGVFFPRGGMHALPTAMAAAAEKHGVRFEYGAEVERVERTGSRATAVVTTDGRRFPADAVVLNPDLPVAHRDLLGRDPWTVRRLTYSPSCYLMLAGSSYDAPDPVHHTISFGKAWKEVFAELLDGRVMSDPSVLISRPTVSDPSLAPDGKHIYYVLFPTPALSAGNRRIDWDRLAPRYREHVLEVLAERGFPGFGDAIEVEHVTTPADWERRGMADGAPFASSHSFRQTGPFRPGNLWGENVVFTGSGTQPGVGVPMVLISGRLAAERVTGKDRAYTSRAWR</sequence>
<dbReference type="InterPro" id="IPR014105">
    <property type="entry name" value="Carotenoid/retinoid_OxRdtase"/>
</dbReference>
<dbReference type="PRINTS" id="PR00419">
    <property type="entry name" value="ADXRDTASE"/>
</dbReference>
<evidence type="ECO:0000256" key="1">
    <source>
        <dbReference type="ARBA" id="ARBA00004829"/>
    </source>
</evidence>
<keyword evidence="3 4" id="KW-0560">Oxidoreductase</keyword>
<comment type="similarity">
    <text evidence="4">Belongs to the carotenoid/retinoid oxidoreductase family.</text>
</comment>
<gene>
    <name evidence="6" type="primary">crtI</name>
    <name evidence="6" type="ORF">ACFFVI_12000</name>
</gene>
<dbReference type="PANTHER" id="PTHR43734">
    <property type="entry name" value="PHYTOENE DESATURASE"/>
    <property type="match status" value="1"/>
</dbReference>
<reference evidence="6 7" key="1">
    <citation type="submission" date="2024-09" db="EMBL/GenBank/DDBJ databases">
        <authorList>
            <person name="Sun Q."/>
            <person name="Mori K."/>
        </authorList>
    </citation>
    <scope>NUCLEOTIDE SEQUENCE [LARGE SCALE GENOMIC DNA]</scope>
    <source>
        <strain evidence="6 7">TISTR 1856</strain>
    </source>
</reference>
<evidence type="ECO:0000256" key="4">
    <source>
        <dbReference type="RuleBase" id="RU362075"/>
    </source>
</evidence>
<dbReference type="RefSeq" id="WP_380137998.1">
    <property type="nucleotide sequence ID" value="NZ_JBHLUI010000008.1"/>
</dbReference>
<keyword evidence="2 4" id="KW-0125">Carotenoid biosynthesis</keyword>
<dbReference type="EC" id="1.-.-.-" evidence="6"/>
<comment type="caution">
    <text evidence="6">The sequence shown here is derived from an EMBL/GenBank/DDBJ whole genome shotgun (WGS) entry which is preliminary data.</text>
</comment>
<dbReference type="Proteomes" id="UP001589748">
    <property type="component" value="Unassembled WGS sequence"/>
</dbReference>
<dbReference type="Pfam" id="PF01593">
    <property type="entry name" value="Amino_oxidase"/>
    <property type="match status" value="1"/>
</dbReference>
<name>A0ABV5LUA7_9ACTN</name>
<keyword evidence="7" id="KW-1185">Reference proteome</keyword>
<protein>
    <submittedName>
        <fullName evidence="6">Phytoene desaturase family protein</fullName>
        <ecNumber evidence="6">1.-.-.-</ecNumber>
    </submittedName>
</protein>
<dbReference type="NCBIfam" id="TIGR02734">
    <property type="entry name" value="crtI_fam"/>
    <property type="match status" value="1"/>
</dbReference>
<feature type="domain" description="Amine oxidase" evidence="5">
    <location>
        <begin position="32"/>
        <end position="507"/>
    </location>
</feature>
<evidence type="ECO:0000256" key="2">
    <source>
        <dbReference type="ARBA" id="ARBA00022746"/>
    </source>
</evidence>
<evidence type="ECO:0000313" key="7">
    <source>
        <dbReference type="Proteomes" id="UP001589748"/>
    </source>
</evidence>
<dbReference type="EMBL" id="JBHMDM010000007">
    <property type="protein sequence ID" value="MFB9377689.1"/>
    <property type="molecule type" value="Genomic_DNA"/>
</dbReference>
<evidence type="ECO:0000313" key="6">
    <source>
        <dbReference type="EMBL" id="MFB9377689.1"/>
    </source>
</evidence>
<organism evidence="6 7">
    <name type="scientific">Kineococcus gynurae</name>
    <dbReference type="NCBI Taxonomy" id="452979"/>
    <lineage>
        <taxon>Bacteria</taxon>
        <taxon>Bacillati</taxon>
        <taxon>Actinomycetota</taxon>
        <taxon>Actinomycetes</taxon>
        <taxon>Kineosporiales</taxon>
        <taxon>Kineosporiaceae</taxon>
        <taxon>Kineococcus</taxon>
    </lineage>
</organism>